<dbReference type="SUPFAM" id="SSF50978">
    <property type="entry name" value="WD40 repeat-like"/>
    <property type="match status" value="1"/>
</dbReference>
<name>A0A9P0J4Y2_9DIPT</name>
<dbReference type="InterPro" id="IPR036322">
    <property type="entry name" value="WD40_repeat_dom_sf"/>
</dbReference>
<keyword evidence="4" id="KW-1185">Reference proteome</keyword>
<dbReference type="InterPro" id="IPR049040">
    <property type="entry name" value="RMC1_N"/>
</dbReference>
<proteinExistence type="predicted"/>
<reference evidence="3" key="1">
    <citation type="submission" date="2022-01" db="EMBL/GenBank/DDBJ databases">
        <authorList>
            <person name="King R."/>
        </authorList>
    </citation>
    <scope>NUCLEOTIDE SEQUENCE</scope>
</reference>
<dbReference type="Pfam" id="PF07035">
    <property type="entry name" value="RMC1_C"/>
    <property type="match status" value="1"/>
</dbReference>
<evidence type="ECO:0000313" key="4">
    <source>
        <dbReference type="Proteomes" id="UP001153620"/>
    </source>
</evidence>
<dbReference type="Proteomes" id="UP001153620">
    <property type="component" value="Chromosome 3"/>
</dbReference>
<protein>
    <recommendedName>
        <fullName evidence="5">Mic1 domain-containing protein</fullName>
    </recommendedName>
</protein>
<evidence type="ECO:0008006" key="5">
    <source>
        <dbReference type="Google" id="ProtNLM"/>
    </source>
</evidence>
<dbReference type="OrthoDB" id="3936150at2759"/>
<reference evidence="3" key="2">
    <citation type="submission" date="2022-10" db="EMBL/GenBank/DDBJ databases">
        <authorList>
            <consortium name="ENA_rothamsted_submissions"/>
            <consortium name="culmorum"/>
            <person name="King R."/>
        </authorList>
    </citation>
    <scope>NUCLEOTIDE SEQUENCE</scope>
</reference>
<dbReference type="GO" id="GO:0035658">
    <property type="term" value="C:Mon1-Ccz1 complex"/>
    <property type="evidence" value="ECO:0007669"/>
    <property type="project" value="InterPro"/>
</dbReference>
<evidence type="ECO:0000313" key="3">
    <source>
        <dbReference type="EMBL" id="CAH1728212.1"/>
    </source>
</evidence>
<evidence type="ECO:0000259" key="2">
    <source>
        <dbReference type="Pfam" id="PF21029"/>
    </source>
</evidence>
<dbReference type="InterPro" id="IPR009755">
    <property type="entry name" value="RMC1_C"/>
</dbReference>
<dbReference type="GO" id="GO:0010506">
    <property type="term" value="P:regulation of autophagy"/>
    <property type="evidence" value="ECO:0007669"/>
    <property type="project" value="InterPro"/>
</dbReference>
<accession>A0A9P0J4Y2</accession>
<sequence>MEDFYYLHLADNNYIKFDPVNQITNVFFDECQKQIFIVKSAAVSVIKCKESKDRNFSFCLDNQNPLIAIKFNSDNSVLAIQRNENNLELIGFKNNQIIQNSSILYETRKQGSIIYGFVWSEQHEFIVITADTVEIFNINMAKKQMKSQKSLSVSSNWFCYNRSNIILLSSNNGLLLTPILVKKESLTKLAPIQMEDGQSISERDVITGTLYDKAAILILKTTRNRTLEIFVYLLTGPSFKKLHVLKLGFSGRVAVSIIDSIIIIHHQTSKVSLLFDIALNGEADNLDKSVMIHSPLLAGKSIKPFSIKIPSVSLKENSMTFEMYSVNWIIFGDIIIDVKLGYLFKLELSIDKIQIGDKIKLVDFLMNRQNAKSQLMNILTQLILPDDYNEIHLPILEIIFNKLNRVYKLKIQHDLNKMQALPSPSAFKTFTSPQPQPLNEHPREIIIDQNDMLQIFNTIVDKNMLEKVLLCYIYSLVVHAITCEYDLSKMLVMTLVGSQKVHDLQQILSFQVLHESKPLACFILSLANYDPLISQMALDMLKRLNAHEIIVEILLEQGKIIDAIRLAKQHTNVDMLPARKFLDAALKVDNKMTFYSVFNFFLSRNQRLRGNNEFMKSKILIDIVKKMIKYIMAFCR</sequence>
<dbReference type="GO" id="GO:0031902">
    <property type="term" value="C:late endosome membrane"/>
    <property type="evidence" value="ECO:0007669"/>
    <property type="project" value="TreeGrafter"/>
</dbReference>
<feature type="domain" description="Mic1" evidence="1">
    <location>
        <begin position="368"/>
        <end position="616"/>
    </location>
</feature>
<gene>
    <name evidence="3" type="ORF">CHIRRI_LOCUS10426</name>
</gene>
<dbReference type="EMBL" id="OU895879">
    <property type="protein sequence ID" value="CAH1728212.1"/>
    <property type="molecule type" value="Genomic_DNA"/>
</dbReference>
<dbReference type="PANTHER" id="PTHR12897">
    <property type="entry name" value="COLON CANCER-ASSOCIATED PROTEIN MIC1"/>
    <property type="match status" value="1"/>
</dbReference>
<feature type="domain" description="Regulator of MON1-CCZ1 complex N-terminal" evidence="2">
    <location>
        <begin position="26"/>
        <end position="144"/>
    </location>
</feature>
<evidence type="ECO:0000259" key="1">
    <source>
        <dbReference type="Pfam" id="PF07035"/>
    </source>
</evidence>
<organism evidence="3 4">
    <name type="scientific">Chironomus riparius</name>
    <dbReference type="NCBI Taxonomy" id="315576"/>
    <lineage>
        <taxon>Eukaryota</taxon>
        <taxon>Metazoa</taxon>
        <taxon>Ecdysozoa</taxon>
        <taxon>Arthropoda</taxon>
        <taxon>Hexapoda</taxon>
        <taxon>Insecta</taxon>
        <taxon>Pterygota</taxon>
        <taxon>Neoptera</taxon>
        <taxon>Endopterygota</taxon>
        <taxon>Diptera</taxon>
        <taxon>Nematocera</taxon>
        <taxon>Chironomoidea</taxon>
        <taxon>Chironomidae</taxon>
        <taxon>Chironominae</taxon>
        <taxon>Chironomus</taxon>
    </lineage>
</organism>
<dbReference type="PANTHER" id="PTHR12897:SF4">
    <property type="entry name" value="REGULATOR OF MON1-CCZ1 COMPLEX"/>
    <property type="match status" value="1"/>
</dbReference>
<dbReference type="GO" id="GO:0005765">
    <property type="term" value="C:lysosomal membrane"/>
    <property type="evidence" value="ECO:0007669"/>
    <property type="project" value="TreeGrafter"/>
</dbReference>
<dbReference type="AlphaFoldDB" id="A0A9P0J4Y2"/>
<dbReference type="Pfam" id="PF21029">
    <property type="entry name" value="RMC1_N"/>
    <property type="match status" value="1"/>
</dbReference>
<dbReference type="InterPro" id="IPR040371">
    <property type="entry name" value="RMC1"/>
</dbReference>